<dbReference type="GO" id="GO:0009626">
    <property type="term" value="P:plant-type hypersensitive response"/>
    <property type="evidence" value="ECO:0007669"/>
    <property type="project" value="UniProtKB-ARBA"/>
</dbReference>
<evidence type="ECO:0000259" key="8">
    <source>
        <dbReference type="PROSITE" id="PS51752"/>
    </source>
</evidence>
<dbReference type="InterPro" id="IPR038005">
    <property type="entry name" value="RX-like_CC"/>
</dbReference>
<evidence type="ECO:0000256" key="1">
    <source>
        <dbReference type="ARBA" id="ARBA00008894"/>
    </source>
</evidence>
<dbReference type="InterPro" id="IPR041118">
    <property type="entry name" value="Rx_N"/>
</dbReference>
<keyword evidence="7" id="KW-0175">Coiled coil</keyword>
<evidence type="ECO:0000256" key="6">
    <source>
        <dbReference type="ARBA" id="ARBA00022821"/>
    </source>
</evidence>
<keyword evidence="10" id="KW-1185">Reference proteome</keyword>
<proteinExistence type="inferred from homology"/>
<dbReference type="Proteomes" id="UP001497457">
    <property type="component" value="Chromosome 24b"/>
</dbReference>
<keyword evidence="6" id="KW-0611">Plant defense</keyword>
<accession>A0ABC9B0T4</accession>
<dbReference type="InterPro" id="IPR036388">
    <property type="entry name" value="WH-like_DNA-bd_sf"/>
</dbReference>
<dbReference type="Pfam" id="PF23559">
    <property type="entry name" value="WHD_DRP"/>
    <property type="match status" value="1"/>
</dbReference>
<dbReference type="Gene3D" id="2.100.10.30">
    <property type="entry name" value="Jacalin-like lectin domain"/>
    <property type="match status" value="3"/>
</dbReference>
<dbReference type="Gene3D" id="1.20.5.4130">
    <property type="match status" value="1"/>
</dbReference>
<dbReference type="InterPro" id="IPR027417">
    <property type="entry name" value="P-loop_NTPase"/>
</dbReference>
<dbReference type="Pfam" id="PF01419">
    <property type="entry name" value="Jacalin"/>
    <property type="match status" value="3"/>
</dbReference>
<dbReference type="PRINTS" id="PR00364">
    <property type="entry name" value="DISEASERSIST"/>
</dbReference>
<evidence type="ECO:0000256" key="4">
    <source>
        <dbReference type="ARBA" id="ARBA00022737"/>
    </source>
</evidence>
<dbReference type="Gene3D" id="3.40.50.300">
    <property type="entry name" value="P-loop containing nucleotide triphosphate hydrolases"/>
    <property type="match status" value="1"/>
</dbReference>
<dbReference type="SUPFAM" id="SSF52540">
    <property type="entry name" value="P-loop containing nucleoside triphosphate hydrolases"/>
    <property type="match status" value="1"/>
</dbReference>
<dbReference type="Pfam" id="PF23598">
    <property type="entry name" value="LRR_14"/>
    <property type="match status" value="1"/>
</dbReference>
<dbReference type="InterPro" id="IPR002182">
    <property type="entry name" value="NB-ARC"/>
</dbReference>
<keyword evidence="5" id="KW-0547">Nucleotide-binding</keyword>
<dbReference type="SUPFAM" id="SSF52058">
    <property type="entry name" value="L domain-like"/>
    <property type="match status" value="1"/>
</dbReference>
<feature type="domain" description="Jacalin-type lectin" evidence="8">
    <location>
        <begin position="1129"/>
        <end position="1271"/>
    </location>
</feature>
<organism evidence="9 10">
    <name type="scientific">Urochloa decumbens</name>
    <dbReference type="NCBI Taxonomy" id="240449"/>
    <lineage>
        <taxon>Eukaryota</taxon>
        <taxon>Viridiplantae</taxon>
        <taxon>Streptophyta</taxon>
        <taxon>Embryophyta</taxon>
        <taxon>Tracheophyta</taxon>
        <taxon>Spermatophyta</taxon>
        <taxon>Magnoliopsida</taxon>
        <taxon>Liliopsida</taxon>
        <taxon>Poales</taxon>
        <taxon>Poaceae</taxon>
        <taxon>PACMAD clade</taxon>
        <taxon>Panicoideae</taxon>
        <taxon>Panicodae</taxon>
        <taxon>Paniceae</taxon>
        <taxon>Melinidinae</taxon>
        <taxon>Urochloa</taxon>
    </lineage>
</organism>
<comment type="similarity">
    <text evidence="1">Belongs to the disease resistance NB-LRR family.</text>
</comment>
<name>A0ABC9B0T4_9POAL</name>
<dbReference type="SMART" id="SM00915">
    <property type="entry name" value="Jacalin"/>
    <property type="match status" value="3"/>
</dbReference>
<reference evidence="10" key="1">
    <citation type="submission" date="2024-06" db="EMBL/GenBank/DDBJ databases">
        <authorList>
            <person name="Ryan C."/>
        </authorList>
    </citation>
    <scope>NUCLEOTIDE SEQUENCE [LARGE SCALE GENOMIC DNA]</scope>
</reference>
<dbReference type="EMBL" id="OZ075134">
    <property type="protein sequence ID" value="CAL4991677.1"/>
    <property type="molecule type" value="Genomic_DNA"/>
</dbReference>
<protein>
    <recommendedName>
        <fullName evidence="8">Jacalin-type lectin domain-containing protein</fullName>
    </recommendedName>
</protein>
<evidence type="ECO:0000256" key="7">
    <source>
        <dbReference type="ARBA" id="ARBA00023054"/>
    </source>
</evidence>
<dbReference type="CDD" id="cd09612">
    <property type="entry name" value="Jacalin"/>
    <property type="match status" value="3"/>
</dbReference>
<evidence type="ECO:0000256" key="5">
    <source>
        <dbReference type="ARBA" id="ARBA00022741"/>
    </source>
</evidence>
<reference evidence="9 10" key="2">
    <citation type="submission" date="2024-10" db="EMBL/GenBank/DDBJ databases">
        <authorList>
            <person name="Ryan C."/>
        </authorList>
    </citation>
    <scope>NUCLEOTIDE SEQUENCE [LARGE SCALE GENOMIC DNA]</scope>
</reference>
<feature type="domain" description="Jacalin-type lectin" evidence="8">
    <location>
        <begin position="1283"/>
        <end position="1425"/>
    </location>
</feature>
<dbReference type="Pfam" id="PF18052">
    <property type="entry name" value="Rx_N"/>
    <property type="match status" value="1"/>
</dbReference>
<dbReference type="InterPro" id="IPR032675">
    <property type="entry name" value="LRR_dom_sf"/>
</dbReference>
<dbReference type="InterPro" id="IPR001229">
    <property type="entry name" value="Jacalin-like_lectin_dom"/>
</dbReference>
<dbReference type="PANTHER" id="PTHR46506">
    <property type="entry name" value="OS05G0143600 PROTEIN"/>
    <property type="match status" value="1"/>
</dbReference>
<dbReference type="PROSITE" id="PS51752">
    <property type="entry name" value="JACALIN_LECTIN"/>
    <property type="match status" value="3"/>
</dbReference>
<dbReference type="SUPFAM" id="SSF51101">
    <property type="entry name" value="Mannose-binding lectins"/>
    <property type="match status" value="3"/>
</dbReference>
<evidence type="ECO:0000313" key="9">
    <source>
        <dbReference type="EMBL" id="CAL4991677.1"/>
    </source>
</evidence>
<dbReference type="InterPro" id="IPR058922">
    <property type="entry name" value="WHD_DRP"/>
</dbReference>
<keyword evidence="4" id="KW-0677">Repeat</keyword>
<dbReference type="GO" id="GO:0030246">
    <property type="term" value="F:carbohydrate binding"/>
    <property type="evidence" value="ECO:0007669"/>
    <property type="project" value="UniProtKB-KW"/>
</dbReference>
<evidence type="ECO:0000256" key="3">
    <source>
        <dbReference type="ARBA" id="ARBA00022734"/>
    </source>
</evidence>
<dbReference type="GO" id="GO:0002758">
    <property type="term" value="P:innate immune response-activating signaling pathway"/>
    <property type="evidence" value="ECO:0007669"/>
    <property type="project" value="UniProtKB-ARBA"/>
</dbReference>
<dbReference type="Gene3D" id="3.80.10.10">
    <property type="entry name" value="Ribonuclease Inhibitor"/>
    <property type="match status" value="1"/>
</dbReference>
<dbReference type="Gene3D" id="1.10.8.430">
    <property type="entry name" value="Helical domain of apoptotic protease-activating factors"/>
    <property type="match status" value="1"/>
</dbReference>
<evidence type="ECO:0000313" key="10">
    <source>
        <dbReference type="Proteomes" id="UP001497457"/>
    </source>
</evidence>
<dbReference type="InterPro" id="IPR033734">
    <property type="entry name" value="Jacalin-like_lectin_dom_plant"/>
</dbReference>
<dbReference type="InterPro" id="IPR055414">
    <property type="entry name" value="LRR_R13L4/SHOC2-like"/>
</dbReference>
<dbReference type="CDD" id="cd14798">
    <property type="entry name" value="RX-CC_like"/>
    <property type="match status" value="1"/>
</dbReference>
<gene>
    <name evidence="9" type="ORF">URODEC1_LOCUS60761</name>
</gene>
<dbReference type="GO" id="GO:0000166">
    <property type="term" value="F:nucleotide binding"/>
    <property type="evidence" value="ECO:0007669"/>
    <property type="project" value="UniProtKB-KW"/>
</dbReference>
<sequence>MEAAAITALLPKLAAMLTDEYELQSGVAAGVRYLQDELTSMQAALEAAPPAAGHGHGHGDGEQQQQHNLWARTVRELAYDADDTVDSYLVRVAAKPPPGRRPWGAAAAVVNAARRCKARRRIAGEIERIKREVEEASGRRRRFWIPDAGILLQPPRSPAAAYSAPAADPRLHLRYENAGRLVGMGAATDELVRKLSLESADAAGDEDARSQRLKMVAVVGAGGIGKTTLAREVYDKFRDKFDCGAFVAVSQRPDVKEVLRGILRQVSQTSSEIVHQSCSEGEIIERIRDVLEDKRYFIIIDDVWDESVWRHINCALVPNTRGSKVITTTRKFGIAKLCHSPDCVDAIIHKLQPLSTIDAQILFYNKVFGEDRCPAEFMQISDQFLRKCAGLPLAIITLASLLTNKHTMDEWSSVYNSISAEHNSHLEDMWRILSFSYHDLPSMLKPCLLYLSLFPEDHKVEKDDLIWRWIGEGLVHEKHDRSLYKVGEDYFNDLINRSLVQPVDVDDHGRVQACRVHDIVLEYITTLSLEENLVTINGPDTQHLSNKVRRLSLRNDEENAISQEAKSCLFHVRSLCVFCHAADLKLPFSSFQVLRVLDLEDCSGQNIGHICNLVHLRYLRLGGAHCVEIPKQIGNLQFLQTLDLKQTKTKALPSTLIQLRRLVRLCVDRKTMLPEGIGSMLSLEELSEVDISKHPNLMEELGKLCKLRVLDMSIDTWDRRQREPLLKCLCNLKELQTLRICAADVSLDFMLGNDWCWTPPHLQRLTAGIGRQIEHIFSLNPSSVWSEFSPFSRLPNWIKPALNNLSELSIVVNTLPRKDLEVLGALPALYSLDLHIVKACVKQRMEIFDKSTDNAVQFRCLANFKLVSRASGLVFREHAMQRLRVLSLSFSIAETKYVHGDFYLGLDKLTSLKAVDIGIDCRCATPWEVRHAEVAIRDSINSNPSHPILDLRRHFERDNPWDITREIPELEIIMQELAEVAILGPWGGNRARLHGINVAPHHLRSVIIRSGMVIDSLAFTYCDHNGQQETAGPWGGSGGREHTIYLDTGEFLCNISGTIGVFGSLPNVVTSLTFTTNICSHGPFGVRRGHPFDIPMQRNGRIVGFFAHAGWYVDAIGVYVNLTEEEDGLAKFGPWGGDGVRSHDIVVAPHRLESVTICSCFVIDSLAFSYIDRNGQCRTSGRWGGPGGASNTISLGPSEFLTGISGTIGQYEEHSNVITSLRLVTNARSYGPFGETKGTPFHIPLQSNGCIVGFFGRADKFLNAIGVYTNHKIEIMQQLQAGLVRIGPWGGDGGMCHDIDAAPHHLESVTICSCLVIDSIAFSFRDHKGQKHYAGPWGGCGGNDHKIQLEPSETVVKLSGTIGAFGGIPNVVTSLTLVTSSGRYGPYGREEGIAFHVPARSNGSIVGFFAQAEEYITAIGVYVSTQ</sequence>
<dbReference type="Pfam" id="PF00931">
    <property type="entry name" value="NB-ARC"/>
    <property type="match status" value="1"/>
</dbReference>
<dbReference type="InterPro" id="IPR042197">
    <property type="entry name" value="Apaf_helical"/>
</dbReference>
<dbReference type="FunFam" id="1.10.10.10:FF:000322">
    <property type="entry name" value="Probable disease resistance protein At1g63360"/>
    <property type="match status" value="1"/>
</dbReference>
<keyword evidence="2" id="KW-0433">Leucine-rich repeat</keyword>
<dbReference type="GO" id="GO:0042742">
    <property type="term" value="P:defense response to bacterium"/>
    <property type="evidence" value="ECO:0007669"/>
    <property type="project" value="UniProtKB-ARBA"/>
</dbReference>
<dbReference type="Gene3D" id="1.10.10.10">
    <property type="entry name" value="Winged helix-like DNA-binding domain superfamily/Winged helix DNA-binding domain"/>
    <property type="match status" value="1"/>
</dbReference>
<feature type="domain" description="Jacalin-type lectin" evidence="8">
    <location>
        <begin position="980"/>
        <end position="1122"/>
    </location>
</feature>
<dbReference type="InterPro" id="IPR036404">
    <property type="entry name" value="Jacalin-like_lectin_dom_sf"/>
</dbReference>
<evidence type="ECO:0000256" key="2">
    <source>
        <dbReference type="ARBA" id="ARBA00022614"/>
    </source>
</evidence>
<keyword evidence="3" id="KW-0430">Lectin</keyword>